<organism evidence="1">
    <name type="scientific">marine sediment metagenome</name>
    <dbReference type="NCBI Taxonomy" id="412755"/>
    <lineage>
        <taxon>unclassified sequences</taxon>
        <taxon>metagenomes</taxon>
        <taxon>ecological metagenomes</taxon>
    </lineage>
</organism>
<comment type="caution">
    <text evidence="1">The sequence shown here is derived from an EMBL/GenBank/DDBJ whole genome shotgun (WGS) entry which is preliminary data.</text>
</comment>
<protein>
    <submittedName>
        <fullName evidence="1">Uncharacterized protein</fullName>
    </submittedName>
</protein>
<accession>A0A0F9H2G1</accession>
<gene>
    <name evidence="1" type="ORF">LCGC14_2114330</name>
</gene>
<dbReference type="AlphaFoldDB" id="A0A0F9H2G1"/>
<evidence type="ECO:0000313" key="1">
    <source>
        <dbReference type="EMBL" id="KKL69502.1"/>
    </source>
</evidence>
<sequence>MKNKLKISSLFCKEFNINEKRCSLGGWSRGEIEGNNICTTCYSLHCLLGIDPYCIDHG</sequence>
<reference evidence="1" key="1">
    <citation type="journal article" date="2015" name="Nature">
        <title>Complex archaea that bridge the gap between prokaryotes and eukaryotes.</title>
        <authorList>
            <person name="Spang A."/>
            <person name="Saw J.H."/>
            <person name="Jorgensen S.L."/>
            <person name="Zaremba-Niedzwiedzka K."/>
            <person name="Martijn J."/>
            <person name="Lind A.E."/>
            <person name="van Eijk R."/>
            <person name="Schleper C."/>
            <person name="Guy L."/>
            <person name="Ettema T.J."/>
        </authorList>
    </citation>
    <scope>NUCLEOTIDE SEQUENCE</scope>
</reference>
<dbReference type="EMBL" id="LAZR01026191">
    <property type="protein sequence ID" value="KKL69502.1"/>
    <property type="molecule type" value="Genomic_DNA"/>
</dbReference>
<proteinExistence type="predicted"/>
<name>A0A0F9H2G1_9ZZZZ</name>